<dbReference type="EnsemblMetazoa" id="HelroT169077">
    <property type="protein sequence ID" value="HelroP169077"/>
    <property type="gene ID" value="HelroG169077"/>
</dbReference>
<dbReference type="RefSeq" id="XP_009013157.1">
    <property type="nucleotide sequence ID" value="XM_009014909.1"/>
</dbReference>
<dbReference type="EMBL" id="AMQM01003171">
    <property type="status" value="NOT_ANNOTATED_CDS"/>
    <property type="molecule type" value="Genomic_DNA"/>
</dbReference>
<dbReference type="Proteomes" id="UP000015101">
    <property type="component" value="Unassembled WGS sequence"/>
</dbReference>
<proteinExistence type="predicted"/>
<evidence type="ECO:0000313" key="2">
    <source>
        <dbReference type="EMBL" id="ESO09135.1"/>
    </source>
</evidence>
<name>T1F1D4_HELRO</name>
<dbReference type="CTD" id="20202634"/>
<reference evidence="3" key="3">
    <citation type="submission" date="2015-06" db="UniProtKB">
        <authorList>
            <consortium name="EnsemblMetazoa"/>
        </authorList>
    </citation>
    <scope>IDENTIFICATION</scope>
</reference>
<dbReference type="AlphaFoldDB" id="T1F1D4"/>
<evidence type="ECO:0000256" key="1">
    <source>
        <dbReference type="SAM" id="SignalP"/>
    </source>
</evidence>
<dbReference type="PANTHER" id="PTHR10725:SF74">
    <property type="entry name" value="ERAP1-LIKE C-TERMINAL DOMAIN-CONTAINING PROTEIN"/>
    <property type="match status" value="1"/>
</dbReference>
<accession>T1F1D4</accession>
<dbReference type="EMBL" id="KB096023">
    <property type="protein sequence ID" value="ESO09135.1"/>
    <property type="molecule type" value="Genomic_DNA"/>
</dbReference>
<dbReference type="PANTHER" id="PTHR10725">
    <property type="entry name" value="THAP DOMAIN-CONTAINING PROTEIN 9"/>
    <property type="match status" value="1"/>
</dbReference>
<feature type="chain" id="PRO_5010980182" evidence="1">
    <location>
        <begin position="19"/>
        <end position="110"/>
    </location>
</feature>
<dbReference type="GeneID" id="20202634"/>
<reference evidence="4" key="1">
    <citation type="submission" date="2012-12" db="EMBL/GenBank/DDBJ databases">
        <authorList>
            <person name="Hellsten U."/>
            <person name="Grimwood J."/>
            <person name="Chapman J.A."/>
            <person name="Shapiro H."/>
            <person name="Aerts A."/>
            <person name="Otillar R.P."/>
            <person name="Terry A.Y."/>
            <person name="Boore J.L."/>
            <person name="Simakov O."/>
            <person name="Marletaz F."/>
            <person name="Cho S.-J."/>
            <person name="Edsinger-Gonzales E."/>
            <person name="Havlak P."/>
            <person name="Kuo D.-H."/>
            <person name="Larsson T."/>
            <person name="Lv J."/>
            <person name="Arendt D."/>
            <person name="Savage R."/>
            <person name="Osoegawa K."/>
            <person name="de Jong P."/>
            <person name="Lindberg D.R."/>
            <person name="Seaver E.C."/>
            <person name="Weisblat D.A."/>
            <person name="Putnam N.H."/>
            <person name="Grigoriev I.V."/>
            <person name="Rokhsar D.S."/>
        </authorList>
    </citation>
    <scope>NUCLEOTIDE SEQUENCE</scope>
</reference>
<sequence>MNSKIVLFVALMVCLTSALIFPRDQAKREVKRHEGEEAEDFFESSMLIKRYFRDVQKRSSMNFENRWVLRSALNFASDGEVVREVASAREQDMEIYEKRKGHEQLDEQQS</sequence>
<gene>
    <name evidence="3" type="primary">20202634</name>
    <name evidence="2" type="ORF">HELRODRAFT_169077</name>
</gene>
<evidence type="ECO:0000313" key="4">
    <source>
        <dbReference type="Proteomes" id="UP000015101"/>
    </source>
</evidence>
<protein>
    <submittedName>
        <fullName evidence="2 3">Uncharacterized protein</fullName>
    </submittedName>
</protein>
<dbReference type="KEGG" id="hro:HELRODRAFT_169077"/>
<reference evidence="2 4" key="2">
    <citation type="journal article" date="2013" name="Nature">
        <title>Insights into bilaterian evolution from three spiralian genomes.</title>
        <authorList>
            <person name="Simakov O."/>
            <person name="Marletaz F."/>
            <person name="Cho S.J."/>
            <person name="Edsinger-Gonzales E."/>
            <person name="Havlak P."/>
            <person name="Hellsten U."/>
            <person name="Kuo D.H."/>
            <person name="Larsson T."/>
            <person name="Lv J."/>
            <person name="Arendt D."/>
            <person name="Savage R."/>
            <person name="Osoegawa K."/>
            <person name="de Jong P."/>
            <person name="Grimwood J."/>
            <person name="Chapman J.A."/>
            <person name="Shapiro H."/>
            <person name="Aerts A."/>
            <person name="Otillar R.P."/>
            <person name="Terry A.Y."/>
            <person name="Boore J.L."/>
            <person name="Grigoriev I.V."/>
            <person name="Lindberg D.R."/>
            <person name="Seaver E.C."/>
            <person name="Weisblat D.A."/>
            <person name="Putnam N.H."/>
            <person name="Rokhsar D.S."/>
        </authorList>
    </citation>
    <scope>NUCLEOTIDE SEQUENCE</scope>
</reference>
<dbReference type="InParanoid" id="T1F1D4"/>
<organism evidence="3 4">
    <name type="scientific">Helobdella robusta</name>
    <name type="common">Californian leech</name>
    <dbReference type="NCBI Taxonomy" id="6412"/>
    <lineage>
        <taxon>Eukaryota</taxon>
        <taxon>Metazoa</taxon>
        <taxon>Spiralia</taxon>
        <taxon>Lophotrochozoa</taxon>
        <taxon>Annelida</taxon>
        <taxon>Clitellata</taxon>
        <taxon>Hirudinea</taxon>
        <taxon>Rhynchobdellida</taxon>
        <taxon>Glossiphoniidae</taxon>
        <taxon>Helobdella</taxon>
    </lineage>
</organism>
<keyword evidence="4" id="KW-1185">Reference proteome</keyword>
<evidence type="ECO:0000313" key="3">
    <source>
        <dbReference type="EnsemblMetazoa" id="HelroP169077"/>
    </source>
</evidence>
<feature type="signal peptide" evidence="1">
    <location>
        <begin position="1"/>
        <end position="18"/>
    </location>
</feature>
<dbReference type="HOGENOM" id="CLU_2173683_0_0_1"/>
<keyword evidence="1" id="KW-0732">Signal</keyword>